<name>A0A225D8C6_9BACT</name>
<organism evidence="2 3">
    <name type="scientific">Fimbriiglobus ruber</name>
    <dbReference type="NCBI Taxonomy" id="1908690"/>
    <lineage>
        <taxon>Bacteria</taxon>
        <taxon>Pseudomonadati</taxon>
        <taxon>Planctomycetota</taxon>
        <taxon>Planctomycetia</taxon>
        <taxon>Gemmatales</taxon>
        <taxon>Gemmataceae</taxon>
        <taxon>Fimbriiglobus</taxon>
    </lineage>
</organism>
<evidence type="ECO:0000256" key="1">
    <source>
        <dbReference type="SAM" id="SignalP"/>
    </source>
</evidence>
<dbReference type="RefSeq" id="WP_143393932.1">
    <property type="nucleotide sequence ID" value="NZ_NIDE01000019.1"/>
</dbReference>
<accession>A0A225D8C6</accession>
<proteinExistence type="predicted"/>
<dbReference type="EMBL" id="NIDE01000019">
    <property type="protein sequence ID" value="OWK34798.1"/>
    <property type="molecule type" value="Genomic_DNA"/>
</dbReference>
<protein>
    <recommendedName>
        <fullName evidence="4">DUF4198 domain-containing protein</fullName>
    </recommendedName>
</protein>
<keyword evidence="3" id="KW-1185">Reference proteome</keyword>
<sequence>MRRMLVCLLVVLALTVPVQAHFFFIIPGDATRQTVHMVFSDSPTPDKAANADFATAGQFWTLDAAGQKLLVSPRSVGDGWFEFPDSANTARELHGMIEYGVVQRGQPEPALIIHHPKAIIGPVRPQTGTADRNAPAALEITPVVQLAGIAFQATANGQPLRSTELLVMAPDDKRPRAIKTNADGITPTFEKSGQYAVRCYVAETKDGEYQGRTYKQIRRYATLVARFDGAK</sequence>
<feature type="chain" id="PRO_5012736704" description="DUF4198 domain-containing protein" evidence="1">
    <location>
        <begin position="21"/>
        <end position="231"/>
    </location>
</feature>
<comment type="caution">
    <text evidence="2">The sequence shown here is derived from an EMBL/GenBank/DDBJ whole genome shotgun (WGS) entry which is preliminary data.</text>
</comment>
<dbReference type="Proteomes" id="UP000214646">
    <property type="component" value="Unassembled WGS sequence"/>
</dbReference>
<feature type="signal peptide" evidence="1">
    <location>
        <begin position="1"/>
        <end position="20"/>
    </location>
</feature>
<gene>
    <name evidence="2" type="ORF">FRUB_09640</name>
</gene>
<reference evidence="3" key="1">
    <citation type="submission" date="2017-06" db="EMBL/GenBank/DDBJ databases">
        <title>Genome analysis of Fimbriiglobus ruber SP5, the first member of the order Planctomycetales with confirmed chitinolytic capability.</title>
        <authorList>
            <person name="Ravin N.V."/>
            <person name="Rakitin A.L."/>
            <person name="Ivanova A.A."/>
            <person name="Beletsky A.V."/>
            <person name="Kulichevskaya I.S."/>
            <person name="Mardanov A.V."/>
            <person name="Dedysh S.N."/>
        </authorList>
    </citation>
    <scope>NUCLEOTIDE SEQUENCE [LARGE SCALE GENOMIC DNA]</scope>
    <source>
        <strain evidence="3">SP5</strain>
    </source>
</reference>
<evidence type="ECO:0008006" key="4">
    <source>
        <dbReference type="Google" id="ProtNLM"/>
    </source>
</evidence>
<keyword evidence="1" id="KW-0732">Signal</keyword>
<evidence type="ECO:0000313" key="3">
    <source>
        <dbReference type="Proteomes" id="UP000214646"/>
    </source>
</evidence>
<dbReference type="AlphaFoldDB" id="A0A225D8C6"/>
<evidence type="ECO:0000313" key="2">
    <source>
        <dbReference type="EMBL" id="OWK34798.1"/>
    </source>
</evidence>